<dbReference type="AlphaFoldDB" id="Q1QRF5"/>
<dbReference type="HOGENOM" id="CLU_1894002_0_0_5"/>
<reference evidence="1 2" key="1">
    <citation type="submission" date="2006-03" db="EMBL/GenBank/DDBJ databases">
        <title>Complete sequence of chromosome of Nitrobacter hamburgensis X14.</title>
        <authorList>
            <consortium name="US DOE Joint Genome Institute"/>
            <person name="Copeland A."/>
            <person name="Lucas S."/>
            <person name="Lapidus A."/>
            <person name="Barry K."/>
            <person name="Detter J.C."/>
            <person name="Glavina del Rio T."/>
            <person name="Hammon N."/>
            <person name="Israni S."/>
            <person name="Dalin E."/>
            <person name="Tice H."/>
            <person name="Pitluck S."/>
            <person name="Chain P."/>
            <person name="Malfatti S."/>
            <person name="Shin M."/>
            <person name="Vergez L."/>
            <person name="Schmutz J."/>
            <person name="Larimer F."/>
            <person name="Land M."/>
            <person name="Hauser L."/>
            <person name="Kyrpides N."/>
            <person name="Ivanova N."/>
            <person name="Ward B."/>
            <person name="Arp D."/>
            <person name="Klotz M."/>
            <person name="Stein L."/>
            <person name="O'Mullan G."/>
            <person name="Starkenburg S."/>
            <person name="Sayavedra L."/>
            <person name="Poret-Peterson A.T."/>
            <person name="Gentry M.E."/>
            <person name="Bruce D."/>
            <person name="Richardson P."/>
        </authorList>
    </citation>
    <scope>NUCLEOTIDE SEQUENCE [LARGE SCALE GENOMIC DNA]</scope>
    <source>
        <strain evidence="2">DSM 10229 / NCIMB 13809 / X14</strain>
    </source>
</reference>
<proteinExistence type="predicted"/>
<gene>
    <name evidence="1" type="ordered locus">Nham_0296</name>
</gene>
<dbReference type="Proteomes" id="UP000001953">
    <property type="component" value="Chromosome"/>
</dbReference>
<dbReference type="EMBL" id="CP000319">
    <property type="protein sequence ID" value="ABE61192.1"/>
    <property type="molecule type" value="Genomic_DNA"/>
</dbReference>
<accession>Q1QRF5</accession>
<dbReference type="STRING" id="323097.Nham_0296"/>
<protein>
    <submittedName>
        <fullName evidence="1">Uncharacterized protein</fullName>
    </submittedName>
</protein>
<keyword evidence="2" id="KW-1185">Reference proteome</keyword>
<name>Q1QRF5_NITHX</name>
<dbReference type="RefSeq" id="WP_011508896.1">
    <property type="nucleotide sequence ID" value="NC_007964.1"/>
</dbReference>
<sequence>MRVSIACIEKSRVLFFPVAPRTRVSVRLILERDEDIIIRHYGFQSHVLVSRKPTVVIDEREEADGRGHVRVAKDKREIDNNIRLRAFMGKDAEWQFPHPSAANAFIAELRQGFLKFKEFLVANGAPAQGDIFDV</sequence>
<dbReference type="KEGG" id="nha:Nham_0296"/>
<organism evidence="1 2">
    <name type="scientific">Nitrobacter hamburgensis (strain DSM 10229 / NCIMB 13809 / X14)</name>
    <dbReference type="NCBI Taxonomy" id="323097"/>
    <lineage>
        <taxon>Bacteria</taxon>
        <taxon>Pseudomonadati</taxon>
        <taxon>Pseudomonadota</taxon>
        <taxon>Alphaproteobacteria</taxon>
        <taxon>Hyphomicrobiales</taxon>
        <taxon>Nitrobacteraceae</taxon>
        <taxon>Nitrobacter</taxon>
    </lineage>
</organism>
<evidence type="ECO:0000313" key="1">
    <source>
        <dbReference type="EMBL" id="ABE61192.1"/>
    </source>
</evidence>
<evidence type="ECO:0000313" key="2">
    <source>
        <dbReference type="Proteomes" id="UP000001953"/>
    </source>
</evidence>